<dbReference type="EMBL" id="QXEC01000007">
    <property type="protein sequence ID" value="RIV39115.1"/>
    <property type="molecule type" value="Genomic_DNA"/>
</dbReference>
<dbReference type="OrthoDB" id="3354587at2"/>
<organism evidence="1 2">
    <name type="scientific">Micromonospora radicis</name>
    <dbReference type="NCBI Taxonomy" id="1894971"/>
    <lineage>
        <taxon>Bacteria</taxon>
        <taxon>Bacillati</taxon>
        <taxon>Actinomycetota</taxon>
        <taxon>Actinomycetes</taxon>
        <taxon>Micromonosporales</taxon>
        <taxon>Micromonosporaceae</taxon>
        <taxon>Micromonospora</taxon>
    </lineage>
</organism>
<evidence type="ECO:0000313" key="1">
    <source>
        <dbReference type="EMBL" id="RIV39115.1"/>
    </source>
</evidence>
<protein>
    <submittedName>
        <fullName evidence="1">Uncharacterized protein</fullName>
    </submittedName>
</protein>
<keyword evidence="2" id="KW-1185">Reference proteome</keyword>
<name>A0A418MW50_9ACTN</name>
<comment type="caution">
    <text evidence="1">The sequence shown here is derived from an EMBL/GenBank/DDBJ whole genome shotgun (WGS) entry which is preliminary data.</text>
</comment>
<gene>
    <name evidence="1" type="ORF">D2L64_09590</name>
</gene>
<sequence>MRPLTYAVALVAGLALTGAPAPDPRVGLDRSEAKPGERVLVRLTGWPAGTVVIELCDAGTPPRCAVDTSAQIHLPGTGSGGAPLTVAAPPGGCPCRVRVTTLDTRLSAGAALVVTGARPTAVGAAAPTAIRPVVIADAQLERDDGWAAYFGLASRRTLVLRLRNEQAAPAPVSWSFSVGRGPEPTGFVVPPVPPDLGAGEEREVRIPVALPAPALGAYQIHGEIVTAGTSSRVTASTEHQPWGLAGLLGLVAAVLAATEVRRHRARSAPH</sequence>
<proteinExistence type="predicted"/>
<reference evidence="1 2" key="1">
    <citation type="submission" date="2018-08" db="EMBL/GenBank/DDBJ databases">
        <title>Jishengella sp. nov., isolated from a root of Azadirachta indica A. Juss. var. siamensis Valenton.</title>
        <authorList>
            <person name="Kuncharoen N."/>
            <person name="Tanasupawat S."/>
            <person name="Kudo T."/>
            <person name="Ohkuma M."/>
        </authorList>
    </citation>
    <scope>NUCLEOTIDE SEQUENCE [LARGE SCALE GENOMIC DNA]</scope>
    <source>
        <strain evidence="1 2">AZ1-13</strain>
    </source>
</reference>
<accession>A0A418MW50</accession>
<evidence type="ECO:0000313" key="2">
    <source>
        <dbReference type="Proteomes" id="UP000283832"/>
    </source>
</evidence>
<dbReference type="Proteomes" id="UP000283832">
    <property type="component" value="Unassembled WGS sequence"/>
</dbReference>
<dbReference type="RefSeq" id="WP_119574541.1">
    <property type="nucleotide sequence ID" value="NZ_QXEC01000007.1"/>
</dbReference>
<dbReference type="AlphaFoldDB" id="A0A418MW50"/>